<evidence type="ECO:0000313" key="3">
    <source>
        <dbReference type="Proteomes" id="UP000054279"/>
    </source>
</evidence>
<dbReference type="PANTHER" id="PTHR28013">
    <property type="entry name" value="PROTEIN DCV1-RELATED"/>
    <property type="match status" value="1"/>
</dbReference>
<keyword evidence="3" id="KW-1185">Reference proteome</keyword>
<dbReference type="AlphaFoldDB" id="A0A0C9V1D6"/>
<feature type="transmembrane region" description="Helical" evidence="1">
    <location>
        <begin position="109"/>
        <end position="130"/>
    </location>
</feature>
<dbReference type="OrthoDB" id="3881at2759"/>
<sequence length="229" mass="24557">MARPVFWLIPFCLFVSFLLLLLVSLSLPIIKALYLLQIQSNPASTVPLTNVATVLRFGVWGFCATSELDPPTLLTNDGLCTHPRLGYDLDPAVLALTGHPQIATVVEKALAVVLVLYPIAAGLTFLALLCTFPAARVHACDIFALLMTIISALVTTIALGVVFGIVGVAKSRVGPLTDGLFSVSFGNCPWMVLTATILLWIAVVLASAVSCNCCGLGRRRSWNERYAEK</sequence>
<dbReference type="GO" id="GO:0035838">
    <property type="term" value="C:growing cell tip"/>
    <property type="evidence" value="ECO:0007669"/>
    <property type="project" value="TreeGrafter"/>
</dbReference>
<keyword evidence="1" id="KW-0812">Transmembrane</keyword>
<evidence type="ECO:0000313" key="2">
    <source>
        <dbReference type="EMBL" id="KIJ31280.1"/>
    </source>
</evidence>
<accession>A0A0C9V1D6</accession>
<dbReference type="Proteomes" id="UP000054279">
    <property type="component" value="Unassembled WGS sequence"/>
</dbReference>
<evidence type="ECO:0000256" key="1">
    <source>
        <dbReference type="SAM" id="Phobius"/>
    </source>
</evidence>
<dbReference type="GO" id="GO:0032153">
    <property type="term" value="C:cell division site"/>
    <property type="evidence" value="ECO:0007669"/>
    <property type="project" value="TreeGrafter"/>
</dbReference>
<proteinExistence type="predicted"/>
<dbReference type="PANTHER" id="PTHR28013:SF4">
    <property type="entry name" value="MARVEL DOMAIN-CONTAINING PROTEIN"/>
    <property type="match status" value="1"/>
</dbReference>
<organism evidence="2 3">
    <name type="scientific">Sphaerobolus stellatus (strain SS14)</name>
    <dbReference type="NCBI Taxonomy" id="990650"/>
    <lineage>
        <taxon>Eukaryota</taxon>
        <taxon>Fungi</taxon>
        <taxon>Dikarya</taxon>
        <taxon>Basidiomycota</taxon>
        <taxon>Agaricomycotina</taxon>
        <taxon>Agaricomycetes</taxon>
        <taxon>Phallomycetidae</taxon>
        <taxon>Geastrales</taxon>
        <taxon>Sphaerobolaceae</taxon>
        <taxon>Sphaerobolus</taxon>
    </lineage>
</organism>
<gene>
    <name evidence="2" type="ORF">M422DRAFT_53465</name>
</gene>
<dbReference type="HOGENOM" id="CLU_076420_1_0_1"/>
<feature type="transmembrane region" description="Helical" evidence="1">
    <location>
        <begin position="142"/>
        <end position="169"/>
    </location>
</feature>
<dbReference type="InterPro" id="IPR009571">
    <property type="entry name" value="SUR7/Rim9-like_fungi"/>
</dbReference>
<reference evidence="2 3" key="1">
    <citation type="submission" date="2014-06" db="EMBL/GenBank/DDBJ databases">
        <title>Evolutionary Origins and Diversification of the Mycorrhizal Mutualists.</title>
        <authorList>
            <consortium name="DOE Joint Genome Institute"/>
            <consortium name="Mycorrhizal Genomics Consortium"/>
            <person name="Kohler A."/>
            <person name="Kuo A."/>
            <person name="Nagy L.G."/>
            <person name="Floudas D."/>
            <person name="Copeland A."/>
            <person name="Barry K.W."/>
            <person name="Cichocki N."/>
            <person name="Veneault-Fourrey C."/>
            <person name="LaButti K."/>
            <person name="Lindquist E.A."/>
            <person name="Lipzen A."/>
            <person name="Lundell T."/>
            <person name="Morin E."/>
            <person name="Murat C."/>
            <person name="Riley R."/>
            <person name="Ohm R."/>
            <person name="Sun H."/>
            <person name="Tunlid A."/>
            <person name="Henrissat B."/>
            <person name="Grigoriev I.V."/>
            <person name="Hibbett D.S."/>
            <person name="Martin F."/>
        </authorList>
    </citation>
    <scope>NUCLEOTIDE SEQUENCE [LARGE SCALE GENOMIC DNA]</scope>
    <source>
        <strain evidence="2 3">SS14</strain>
    </source>
</reference>
<keyword evidence="1" id="KW-1133">Transmembrane helix</keyword>
<dbReference type="Pfam" id="PF06687">
    <property type="entry name" value="SUR7"/>
    <property type="match status" value="1"/>
</dbReference>
<dbReference type="InterPro" id="IPR051380">
    <property type="entry name" value="pH-response_reg_palI/RIM9"/>
</dbReference>
<protein>
    <recommendedName>
        <fullName evidence="4">Actin cortical patch SUR7/pH-response regulator PalI</fullName>
    </recommendedName>
</protein>
<dbReference type="EMBL" id="KN837245">
    <property type="protein sequence ID" value="KIJ31280.1"/>
    <property type="molecule type" value="Genomic_DNA"/>
</dbReference>
<keyword evidence="1" id="KW-0472">Membrane</keyword>
<dbReference type="GO" id="GO:0005886">
    <property type="term" value="C:plasma membrane"/>
    <property type="evidence" value="ECO:0007669"/>
    <property type="project" value="InterPro"/>
</dbReference>
<evidence type="ECO:0008006" key="4">
    <source>
        <dbReference type="Google" id="ProtNLM"/>
    </source>
</evidence>
<feature type="transmembrane region" description="Helical" evidence="1">
    <location>
        <begin position="189"/>
        <end position="216"/>
    </location>
</feature>
<name>A0A0C9V1D6_SPHS4</name>